<reference evidence="1" key="1">
    <citation type="journal article" date="2021" name="PeerJ">
        <title>Extensive microbial diversity within the chicken gut microbiome revealed by metagenomics and culture.</title>
        <authorList>
            <person name="Gilroy R."/>
            <person name="Ravi A."/>
            <person name="Getino M."/>
            <person name="Pursley I."/>
            <person name="Horton D.L."/>
            <person name="Alikhan N.F."/>
            <person name="Baker D."/>
            <person name="Gharbi K."/>
            <person name="Hall N."/>
            <person name="Watson M."/>
            <person name="Adriaenssens E.M."/>
            <person name="Foster-Nyarko E."/>
            <person name="Jarju S."/>
            <person name="Secka A."/>
            <person name="Antonio M."/>
            <person name="Oren A."/>
            <person name="Chaudhuri R.R."/>
            <person name="La Ragione R."/>
            <person name="Hildebrand F."/>
            <person name="Pallen M.J."/>
        </authorList>
    </citation>
    <scope>NUCLEOTIDE SEQUENCE</scope>
    <source>
        <strain evidence="1">ChiSxjej5B17-1746</strain>
    </source>
</reference>
<evidence type="ECO:0000313" key="2">
    <source>
        <dbReference type="Proteomes" id="UP000824264"/>
    </source>
</evidence>
<dbReference type="EMBL" id="DXGI01000272">
    <property type="protein sequence ID" value="HIW78907.1"/>
    <property type="molecule type" value="Genomic_DNA"/>
</dbReference>
<evidence type="ECO:0000313" key="1">
    <source>
        <dbReference type="EMBL" id="HIW78907.1"/>
    </source>
</evidence>
<comment type="caution">
    <text evidence="1">The sequence shown here is derived from an EMBL/GenBank/DDBJ whole genome shotgun (WGS) entry which is preliminary data.</text>
</comment>
<gene>
    <name evidence="1" type="ORF">H9874_07160</name>
</gene>
<sequence length="476" mass="51534">VLPSFIDVGLLTQTLTAECFVWNAFFDVQSLALKRKNYEGITDTLGEELVFAPLEHAFHIVISMQGTPDVDGVLLFSVDGVSVPLAITGSRGLVWGLAPERGLAETWEWLTHIVTGLDHSEERRPLRDVPRVSYGAVYAAVGREAAYAESLVYSHRAGSFVLPLFEQTVRIPSPAAGSERLAFDTSGGAWRDGGRGILWRDALTFESFSVASASPDGLTLKKPLARALGGMCLAVPCADARIEAFDRTDEPADASALRVQWSVSSPLIWAERLPESTYDGFPLLDMPTYVTGEGLSRDVSVPKVVLDNGLGPVRTLNPCPYARATWSVLVPCQTPEEIAAMRGALMAWRGGCTAFWLSTGRHDFVPAGDYRQTVGLAVRRSGWASSGLAPGRDRIRIELADGSVFLRRIVSVAAGPAAEEILSLDEGLPFESLPAAAFRVISFLTLVRLAGDSALFTWRYTQWAADVTFSVVEVDA</sequence>
<accession>A0A9D1R2J4</accession>
<name>A0A9D1R2J4_9BACT</name>
<protein>
    <submittedName>
        <fullName evidence="1">Uncharacterized protein</fullName>
    </submittedName>
</protein>
<organism evidence="1 2">
    <name type="scientific">Candidatus Bilophila faecipullorum</name>
    <dbReference type="NCBI Taxonomy" id="2838482"/>
    <lineage>
        <taxon>Bacteria</taxon>
        <taxon>Pseudomonadati</taxon>
        <taxon>Thermodesulfobacteriota</taxon>
        <taxon>Desulfovibrionia</taxon>
        <taxon>Desulfovibrionales</taxon>
        <taxon>Desulfovibrionaceae</taxon>
        <taxon>Bilophila</taxon>
    </lineage>
</organism>
<reference evidence="1" key="2">
    <citation type="submission" date="2021-04" db="EMBL/GenBank/DDBJ databases">
        <authorList>
            <person name="Gilroy R."/>
        </authorList>
    </citation>
    <scope>NUCLEOTIDE SEQUENCE</scope>
    <source>
        <strain evidence="1">ChiSxjej5B17-1746</strain>
    </source>
</reference>
<dbReference type="AlphaFoldDB" id="A0A9D1R2J4"/>
<proteinExistence type="predicted"/>
<dbReference type="Proteomes" id="UP000824264">
    <property type="component" value="Unassembled WGS sequence"/>
</dbReference>
<feature type="non-terminal residue" evidence="1">
    <location>
        <position position="1"/>
    </location>
</feature>